<organism evidence="2 3">
    <name type="scientific">Zophobas morio</name>
    <dbReference type="NCBI Taxonomy" id="2755281"/>
    <lineage>
        <taxon>Eukaryota</taxon>
        <taxon>Metazoa</taxon>
        <taxon>Ecdysozoa</taxon>
        <taxon>Arthropoda</taxon>
        <taxon>Hexapoda</taxon>
        <taxon>Insecta</taxon>
        <taxon>Pterygota</taxon>
        <taxon>Neoptera</taxon>
        <taxon>Endopterygota</taxon>
        <taxon>Coleoptera</taxon>
        <taxon>Polyphaga</taxon>
        <taxon>Cucujiformia</taxon>
        <taxon>Tenebrionidae</taxon>
        <taxon>Zophobas</taxon>
    </lineage>
</organism>
<keyword evidence="3" id="KW-1185">Reference proteome</keyword>
<dbReference type="EMBL" id="JALNTZ010000005">
    <property type="protein sequence ID" value="KAJ3651612.1"/>
    <property type="molecule type" value="Genomic_DNA"/>
</dbReference>
<accession>A0AA38ICX3</accession>
<feature type="compositionally biased region" description="Polar residues" evidence="1">
    <location>
        <begin position="90"/>
        <end position="100"/>
    </location>
</feature>
<protein>
    <submittedName>
        <fullName evidence="2">Uncharacterized protein</fullName>
    </submittedName>
</protein>
<dbReference type="AlphaFoldDB" id="A0AA38ICX3"/>
<evidence type="ECO:0000313" key="3">
    <source>
        <dbReference type="Proteomes" id="UP001168821"/>
    </source>
</evidence>
<evidence type="ECO:0000313" key="2">
    <source>
        <dbReference type="EMBL" id="KAJ3651612.1"/>
    </source>
</evidence>
<proteinExistence type="predicted"/>
<reference evidence="2" key="1">
    <citation type="journal article" date="2023" name="G3 (Bethesda)">
        <title>Whole genome assemblies of Zophobas morio and Tenebrio molitor.</title>
        <authorList>
            <person name="Kaur S."/>
            <person name="Stinson S.A."/>
            <person name="diCenzo G.C."/>
        </authorList>
    </citation>
    <scope>NUCLEOTIDE SEQUENCE</scope>
    <source>
        <strain evidence="2">QUZm001</strain>
    </source>
</reference>
<evidence type="ECO:0000256" key="1">
    <source>
        <dbReference type="SAM" id="MobiDB-lite"/>
    </source>
</evidence>
<comment type="caution">
    <text evidence="2">The sequence shown here is derived from an EMBL/GenBank/DDBJ whole genome shotgun (WGS) entry which is preliminary data.</text>
</comment>
<feature type="region of interest" description="Disordered" evidence="1">
    <location>
        <begin position="79"/>
        <end position="100"/>
    </location>
</feature>
<name>A0AA38ICX3_9CUCU</name>
<gene>
    <name evidence="2" type="ORF">Zmor_017641</name>
</gene>
<dbReference type="Proteomes" id="UP001168821">
    <property type="component" value="Unassembled WGS sequence"/>
</dbReference>
<sequence length="100" mass="10664">MYSQITLSWTESKPHITYILRRNSGGTGLSGIKPITCGGGVLGCQALGRLVPLISKTRLADLGLCSDLYAPGGGTFSRQLPLQGRKPRGCSQSGDTDLRW</sequence>